<evidence type="ECO:0000256" key="5">
    <source>
        <dbReference type="ARBA" id="ARBA00025599"/>
    </source>
</evidence>
<evidence type="ECO:0000313" key="8">
    <source>
        <dbReference type="EMBL" id="KAK4505829.1"/>
    </source>
</evidence>
<feature type="domain" description="Exonuclease" evidence="7">
    <location>
        <begin position="40"/>
        <end position="218"/>
    </location>
</feature>
<dbReference type="SUPFAM" id="SSF53098">
    <property type="entry name" value="Ribonuclease H-like"/>
    <property type="match status" value="1"/>
</dbReference>
<dbReference type="PANTHER" id="PTHR12801">
    <property type="entry name" value="RNA EXONUCLEASE REXO1 / RECO3 FAMILY MEMBER-RELATED"/>
    <property type="match status" value="1"/>
</dbReference>
<keyword evidence="9" id="KW-1185">Reference proteome</keyword>
<feature type="region of interest" description="Disordered" evidence="6">
    <location>
        <begin position="243"/>
        <end position="298"/>
    </location>
</feature>
<dbReference type="SMART" id="SM00479">
    <property type="entry name" value="EXOIII"/>
    <property type="match status" value="1"/>
</dbReference>
<evidence type="ECO:0000256" key="3">
    <source>
        <dbReference type="ARBA" id="ARBA00022801"/>
    </source>
</evidence>
<dbReference type="InterPro" id="IPR012337">
    <property type="entry name" value="RNaseH-like_sf"/>
</dbReference>
<dbReference type="InterPro" id="IPR013520">
    <property type="entry name" value="Ribonucl_H"/>
</dbReference>
<dbReference type="InterPro" id="IPR036397">
    <property type="entry name" value="RNaseH_sf"/>
</dbReference>
<reference evidence="8 9" key="1">
    <citation type="journal article" date="2023" name="G3 (Bethesda)">
        <title>A chromosome-level genome assembly of Zasmidium syzygii isolated from banana leaves.</title>
        <authorList>
            <person name="van Westerhoven A.C."/>
            <person name="Mehrabi R."/>
            <person name="Talebi R."/>
            <person name="Steentjes M.B.F."/>
            <person name="Corcolon B."/>
            <person name="Chong P.A."/>
            <person name="Kema G.H.J."/>
            <person name="Seidl M.F."/>
        </authorList>
    </citation>
    <scope>NUCLEOTIDE SEQUENCE [LARGE SCALE GENOMIC DNA]</scope>
    <source>
        <strain evidence="8 9">P124</strain>
    </source>
</reference>
<dbReference type="Proteomes" id="UP001305779">
    <property type="component" value="Unassembled WGS sequence"/>
</dbReference>
<accession>A0ABR0EWV7</accession>
<dbReference type="EMBL" id="JAXOVC010000002">
    <property type="protein sequence ID" value="KAK4505829.1"/>
    <property type="molecule type" value="Genomic_DNA"/>
</dbReference>
<name>A0ABR0EWV7_ZASCE</name>
<organism evidence="8 9">
    <name type="scientific">Zasmidium cellare</name>
    <name type="common">Wine cellar mold</name>
    <name type="synonym">Racodium cellare</name>
    <dbReference type="NCBI Taxonomy" id="395010"/>
    <lineage>
        <taxon>Eukaryota</taxon>
        <taxon>Fungi</taxon>
        <taxon>Dikarya</taxon>
        <taxon>Ascomycota</taxon>
        <taxon>Pezizomycotina</taxon>
        <taxon>Dothideomycetes</taxon>
        <taxon>Dothideomycetidae</taxon>
        <taxon>Mycosphaerellales</taxon>
        <taxon>Mycosphaerellaceae</taxon>
        <taxon>Zasmidium</taxon>
    </lineage>
</organism>
<evidence type="ECO:0000256" key="6">
    <source>
        <dbReference type="SAM" id="MobiDB-lite"/>
    </source>
</evidence>
<evidence type="ECO:0000313" key="9">
    <source>
        <dbReference type="Proteomes" id="UP001305779"/>
    </source>
</evidence>
<keyword evidence="1" id="KW-0698">rRNA processing</keyword>
<dbReference type="Gene3D" id="3.30.420.10">
    <property type="entry name" value="Ribonuclease H-like superfamily/Ribonuclease H"/>
    <property type="match status" value="1"/>
</dbReference>
<keyword evidence="2" id="KW-0540">Nuclease</keyword>
<sequence>MPVNTISFNSYYQANSKPRRTWQSRARQPTPITSGLKRGQAVGVDCEGVELLTRDGNTLTSYAKKGLGEVSVVHEDGRLLYNTFVYQPSNVTWTLPPQRKKLGVKWGDVRPENGAQPLDKVLADLKTIFDATGIIVAHGIINEIHYLRPLDLSVYELRDTQKASVYRQYAKVPKDGPSLADLSAAVLDYEVQKKGHSATEDTRATVDAYKLERAAIDAEQAGMKFGADSVPWAAPPITTTVGSSIPAPAATSSASSTNSNDGNVSSSSDSGDSSSQTGSLTTSTATTATTATSTGPLPHTAVTTAVRYQPALPNLPGFGQGRAFDKRTSRYV</sequence>
<comment type="caution">
    <text evidence="8">The sequence shown here is derived from an EMBL/GenBank/DDBJ whole genome shotgun (WGS) entry which is preliminary data.</text>
</comment>
<feature type="region of interest" description="Disordered" evidence="6">
    <location>
        <begin position="311"/>
        <end position="332"/>
    </location>
</feature>
<dbReference type="InterPro" id="IPR047021">
    <property type="entry name" value="REXO1/3/4-like"/>
</dbReference>
<gene>
    <name evidence="8" type="ORF">PRZ48_003794</name>
</gene>
<feature type="compositionally biased region" description="Low complexity" evidence="6">
    <location>
        <begin position="243"/>
        <end position="294"/>
    </location>
</feature>
<keyword evidence="4" id="KW-0269">Exonuclease</keyword>
<feature type="compositionally biased region" description="Basic and acidic residues" evidence="6">
    <location>
        <begin position="323"/>
        <end position="332"/>
    </location>
</feature>
<evidence type="ECO:0000256" key="1">
    <source>
        <dbReference type="ARBA" id="ARBA00022552"/>
    </source>
</evidence>
<dbReference type="PANTHER" id="PTHR12801:SF45">
    <property type="entry name" value="RNA EXONUCLEASE 4"/>
    <property type="match status" value="1"/>
</dbReference>
<keyword evidence="3" id="KW-0378">Hydrolase</keyword>
<protein>
    <recommendedName>
        <fullName evidence="7">Exonuclease domain-containing protein</fullName>
    </recommendedName>
</protein>
<proteinExistence type="predicted"/>
<comment type="function">
    <text evidence="5">Exoribonuclease involved in ribosome biosynthesis. Involved in the processing of ITS1, the internal transcribed spacer localized between the 18S and 5.8S rRNAs.</text>
</comment>
<evidence type="ECO:0000259" key="7">
    <source>
        <dbReference type="SMART" id="SM00479"/>
    </source>
</evidence>
<evidence type="ECO:0000256" key="4">
    <source>
        <dbReference type="ARBA" id="ARBA00022839"/>
    </source>
</evidence>
<evidence type="ECO:0000256" key="2">
    <source>
        <dbReference type="ARBA" id="ARBA00022722"/>
    </source>
</evidence>